<name>A0ACA9PYS8_9GLOM</name>
<evidence type="ECO:0000313" key="2">
    <source>
        <dbReference type="Proteomes" id="UP000789920"/>
    </source>
</evidence>
<dbReference type="EMBL" id="CAJVQC010025332">
    <property type="protein sequence ID" value="CAG8729566.1"/>
    <property type="molecule type" value="Genomic_DNA"/>
</dbReference>
<protein>
    <submittedName>
        <fullName evidence="1">5346_t:CDS:1</fullName>
    </submittedName>
</protein>
<dbReference type="Proteomes" id="UP000789920">
    <property type="component" value="Unassembled WGS sequence"/>
</dbReference>
<accession>A0ACA9PYS8</accession>
<evidence type="ECO:0000313" key="1">
    <source>
        <dbReference type="EMBL" id="CAG8729566.1"/>
    </source>
</evidence>
<organism evidence="1 2">
    <name type="scientific">Racocetra persica</name>
    <dbReference type="NCBI Taxonomy" id="160502"/>
    <lineage>
        <taxon>Eukaryota</taxon>
        <taxon>Fungi</taxon>
        <taxon>Fungi incertae sedis</taxon>
        <taxon>Mucoromycota</taxon>
        <taxon>Glomeromycotina</taxon>
        <taxon>Glomeromycetes</taxon>
        <taxon>Diversisporales</taxon>
        <taxon>Gigasporaceae</taxon>
        <taxon>Racocetra</taxon>
    </lineage>
</organism>
<comment type="caution">
    <text evidence="1">The sequence shown here is derived from an EMBL/GenBank/DDBJ whole genome shotgun (WGS) entry which is preliminary data.</text>
</comment>
<reference evidence="1" key="1">
    <citation type="submission" date="2021-06" db="EMBL/GenBank/DDBJ databases">
        <authorList>
            <person name="Kallberg Y."/>
            <person name="Tangrot J."/>
            <person name="Rosling A."/>
        </authorList>
    </citation>
    <scope>NUCLEOTIDE SEQUENCE</scope>
    <source>
        <strain evidence="1">MA461A</strain>
    </source>
</reference>
<gene>
    <name evidence="1" type="ORF">RPERSI_LOCUS12017</name>
</gene>
<sequence length="139" mass="16316">PHFSKLTRSTYEMSNIIIQDDPEALLEEMNKNPPCEFGLSLEELLTPRKQKTKSQKPPRAQNKFILYRKHYVTRAKKENPQRTSGMKTHELSKEASQSWDSESNEVKRINKWPLRKASDGVKEEFEEYIDFNQCGNLTK</sequence>
<keyword evidence="2" id="KW-1185">Reference proteome</keyword>
<feature type="non-terminal residue" evidence="1">
    <location>
        <position position="1"/>
    </location>
</feature>
<proteinExistence type="predicted"/>